<reference evidence="2 3" key="1">
    <citation type="submission" date="2014-04" db="EMBL/GenBank/DDBJ databases">
        <title>Genome assembly of Hyalangium minutum DSM 14724.</title>
        <authorList>
            <person name="Sharma G."/>
            <person name="Subramanian S."/>
        </authorList>
    </citation>
    <scope>NUCLEOTIDE SEQUENCE [LARGE SCALE GENOMIC DNA]</scope>
    <source>
        <strain evidence="2 3">DSM 14724</strain>
    </source>
</reference>
<evidence type="ECO:0000313" key="2">
    <source>
        <dbReference type="EMBL" id="KFE69693.1"/>
    </source>
</evidence>
<dbReference type="InterPro" id="IPR025979">
    <property type="entry name" value="ChrR-like_cupin_dom"/>
</dbReference>
<dbReference type="InterPro" id="IPR014710">
    <property type="entry name" value="RmlC-like_jellyroll"/>
</dbReference>
<dbReference type="Pfam" id="PF12973">
    <property type="entry name" value="Cupin_7"/>
    <property type="match status" value="1"/>
</dbReference>
<dbReference type="Proteomes" id="UP000028725">
    <property type="component" value="Unassembled WGS sequence"/>
</dbReference>
<proteinExistence type="predicted"/>
<feature type="domain" description="ChrR-like cupin" evidence="1">
    <location>
        <begin position="12"/>
        <end position="93"/>
    </location>
</feature>
<comment type="caution">
    <text evidence="2">The sequence shown here is derived from an EMBL/GenBank/DDBJ whole genome shotgun (WGS) entry which is preliminary data.</text>
</comment>
<dbReference type="STRING" id="394096.DB31_6668"/>
<name>A0A085WPT0_9BACT</name>
<dbReference type="OrthoDB" id="564955at2"/>
<dbReference type="RefSeq" id="WP_044187100.1">
    <property type="nucleotide sequence ID" value="NZ_JMCB01000004.1"/>
</dbReference>
<sequence>MSQPAAVGSRPVDTERIPWIPQSPGNSFKPLRFLPEDRGWVLLLRLEPGTAISRHRHTGEVHAFNLSGQRKLLETGEVVGPGGYVYEPANNVDSWMAVGTEPVIVHITVYGAVEYLNERGEITRRYTSSTQQEVYRRFCAEHGLPMLDLTA</sequence>
<dbReference type="Gene3D" id="2.60.120.10">
    <property type="entry name" value="Jelly Rolls"/>
    <property type="match status" value="1"/>
</dbReference>
<evidence type="ECO:0000313" key="3">
    <source>
        <dbReference type="Proteomes" id="UP000028725"/>
    </source>
</evidence>
<dbReference type="AlphaFoldDB" id="A0A085WPT0"/>
<keyword evidence="2" id="KW-0560">Oxidoreductase</keyword>
<evidence type="ECO:0000259" key="1">
    <source>
        <dbReference type="Pfam" id="PF12973"/>
    </source>
</evidence>
<organism evidence="2 3">
    <name type="scientific">Hyalangium minutum</name>
    <dbReference type="NCBI Taxonomy" id="394096"/>
    <lineage>
        <taxon>Bacteria</taxon>
        <taxon>Pseudomonadati</taxon>
        <taxon>Myxococcota</taxon>
        <taxon>Myxococcia</taxon>
        <taxon>Myxococcales</taxon>
        <taxon>Cystobacterineae</taxon>
        <taxon>Archangiaceae</taxon>
        <taxon>Hyalangium</taxon>
    </lineage>
</organism>
<protein>
    <submittedName>
        <fullName evidence="2">2,4'-dihydroxyacetophenone dioxygenase</fullName>
    </submittedName>
</protein>
<dbReference type="InterPro" id="IPR011051">
    <property type="entry name" value="RmlC_Cupin_sf"/>
</dbReference>
<dbReference type="EMBL" id="JMCB01000004">
    <property type="protein sequence ID" value="KFE69693.1"/>
    <property type="molecule type" value="Genomic_DNA"/>
</dbReference>
<dbReference type="CDD" id="cd20302">
    <property type="entry name" value="cupin_DAD"/>
    <property type="match status" value="1"/>
</dbReference>
<accession>A0A085WPT0</accession>
<keyword evidence="3" id="KW-1185">Reference proteome</keyword>
<dbReference type="SUPFAM" id="SSF51182">
    <property type="entry name" value="RmlC-like cupins"/>
    <property type="match status" value="1"/>
</dbReference>
<dbReference type="GO" id="GO:0051213">
    <property type="term" value="F:dioxygenase activity"/>
    <property type="evidence" value="ECO:0007669"/>
    <property type="project" value="UniProtKB-KW"/>
</dbReference>
<keyword evidence="2" id="KW-0223">Dioxygenase</keyword>
<gene>
    <name evidence="2" type="ORF">DB31_6668</name>
</gene>